<dbReference type="Pfam" id="PF00486">
    <property type="entry name" value="Trans_reg_C"/>
    <property type="match status" value="1"/>
</dbReference>
<evidence type="ECO:0000256" key="6">
    <source>
        <dbReference type="PROSITE-ProRule" id="PRU00169"/>
    </source>
</evidence>
<dbReference type="RefSeq" id="WP_201310435.1">
    <property type="nucleotide sequence ID" value="NZ_BLYI01000027.1"/>
</dbReference>
<feature type="domain" description="OmpR/PhoB-type" evidence="9">
    <location>
        <begin position="128"/>
        <end position="226"/>
    </location>
</feature>
<dbReference type="GO" id="GO:0000156">
    <property type="term" value="F:phosphorelay response regulator activity"/>
    <property type="evidence" value="ECO:0007669"/>
    <property type="project" value="TreeGrafter"/>
</dbReference>
<evidence type="ECO:0000256" key="5">
    <source>
        <dbReference type="ARBA" id="ARBA00024867"/>
    </source>
</evidence>
<dbReference type="PROSITE" id="PS51755">
    <property type="entry name" value="OMPR_PHOB"/>
    <property type="match status" value="1"/>
</dbReference>
<dbReference type="PANTHER" id="PTHR48111">
    <property type="entry name" value="REGULATOR OF RPOS"/>
    <property type="match status" value="1"/>
</dbReference>
<dbReference type="CDD" id="cd00383">
    <property type="entry name" value="trans_reg_C"/>
    <property type="match status" value="1"/>
</dbReference>
<dbReference type="InterPro" id="IPR001789">
    <property type="entry name" value="Sig_transdc_resp-reg_receiver"/>
</dbReference>
<evidence type="ECO:0000256" key="3">
    <source>
        <dbReference type="ARBA" id="ARBA00023125"/>
    </source>
</evidence>
<evidence type="ECO:0000256" key="4">
    <source>
        <dbReference type="ARBA" id="ARBA00023163"/>
    </source>
</evidence>
<keyword evidence="2" id="KW-0805">Transcription regulation</keyword>
<dbReference type="Gene3D" id="3.40.50.2300">
    <property type="match status" value="1"/>
</dbReference>
<dbReference type="EMBL" id="BLYI01000027">
    <property type="protein sequence ID" value="GFO84710.1"/>
    <property type="molecule type" value="Genomic_DNA"/>
</dbReference>
<organism evidence="10 11">
    <name type="scientific">Anaerostipes butyraticus</name>
    <dbReference type="NCBI Taxonomy" id="645466"/>
    <lineage>
        <taxon>Bacteria</taxon>
        <taxon>Bacillati</taxon>
        <taxon>Bacillota</taxon>
        <taxon>Clostridia</taxon>
        <taxon>Lachnospirales</taxon>
        <taxon>Lachnospiraceae</taxon>
        <taxon>Anaerostipes</taxon>
    </lineage>
</organism>
<keyword evidence="4" id="KW-0804">Transcription</keyword>
<reference evidence="10" key="1">
    <citation type="submission" date="2020-06" db="EMBL/GenBank/DDBJ databases">
        <title>Characterization of fructooligosaccharide metabolism and fructooligosaccharide-degrading enzymes in human commensal butyrate producers.</title>
        <authorList>
            <person name="Tanno H."/>
            <person name="Fujii T."/>
            <person name="Hirano K."/>
            <person name="Maeno S."/>
            <person name="Tonozuka T."/>
            <person name="Sakamoto M."/>
            <person name="Ohkuma M."/>
            <person name="Tochio T."/>
            <person name="Endo A."/>
        </authorList>
    </citation>
    <scope>NUCLEOTIDE SEQUENCE</scope>
    <source>
        <strain evidence="10">JCM 17466</strain>
    </source>
</reference>
<comment type="caution">
    <text evidence="10">The sequence shown here is derived from an EMBL/GenBank/DDBJ whole genome shotgun (WGS) entry which is preliminary data.</text>
</comment>
<evidence type="ECO:0000256" key="7">
    <source>
        <dbReference type="PROSITE-ProRule" id="PRU01091"/>
    </source>
</evidence>
<dbReference type="GO" id="GO:0006355">
    <property type="term" value="P:regulation of DNA-templated transcription"/>
    <property type="evidence" value="ECO:0007669"/>
    <property type="project" value="InterPro"/>
</dbReference>
<dbReference type="Pfam" id="PF00072">
    <property type="entry name" value="Response_reg"/>
    <property type="match status" value="1"/>
</dbReference>
<dbReference type="InterPro" id="IPR039420">
    <property type="entry name" value="WalR-like"/>
</dbReference>
<accession>A0A916Q8P2</accession>
<dbReference type="GO" id="GO:0005829">
    <property type="term" value="C:cytosol"/>
    <property type="evidence" value="ECO:0007669"/>
    <property type="project" value="TreeGrafter"/>
</dbReference>
<dbReference type="AlphaFoldDB" id="A0A916Q8P2"/>
<feature type="DNA-binding region" description="OmpR/PhoB-type" evidence="7">
    <location>
        <begin position="128"/>
        <end position="226"/>
    </location>
</feature>
<dbReference type="SUPFAM" id="SSF52172">
    <property type="entry name" value="CheY-like"/>
    <property type="match status" value="1"/>
</dbReference>
<name>A0A916Q8P2_9FIRM</name>
<dbReference type="GO" id="GO:0032993">
    <property type="term" value="C:protein-DNA complex"/>
    <property type="evidence" value="ECO:0007669"/>
    <property type="project" value="TreeGrafter"/>
</dbReference>
<dbReference type="InterPro" id="IPR011006">
    <property type="entry name" value="CheY-like_superfamily"/>
</dbReference>
<dbReference type="InterPro" id="IPR001867">
    <property type="entry name" value="OmpR/PhoB-type_DNA-bd"/>
</dbReference>
<dbReference type="Proteomes" id="UP000613208">
    <property type="component" value="Unassembled WGS sequence"/>
</dbReference>
<dbReference type="SMART" id="SM00448">
    <property type="entry name" value="REC"/>
    <property type="match status" value="1"/>
</dbReference>
<dbReference type="GO" id="GO:0000976">
    <property type="term" value="F:transcription cis-regulatory region binding"/>
    <property type="evidence" value="ECO:0007669"/>
    <property type="project" value="TreeGrafter"/>
</dbReference>
<evidence type="ECO:0000256" key="1">
    <source>
        <dbReference type="ARBA" id="ARBA00018672"/>
    </source>
</evidence>
<feature type="modified residue" description="4-aspartylphosphate" evidence="6">
    <location>
        <position position="55"/>
    </location>
</feature>
<evidence type="ECO:0000256" key="2">
    <source>
        <dbReference type="ARBA" id="ARBA00023015"/>
    </source>
</evidence>
<evidence type="ECO:0000259" key="9">
    <source>
        <dbReference type="PROSITE" id="PS51755"/>
    </source>
</evidence>
<keyword evidence="3 7" id="KW-0238">DNA-binding</keyword>
<keyword evidence="11" id="KW-1185">Reference proteome</keyword>
<evidence type="ECO:0000313" key="10">
    <source>
        <dbReference type="EMBL" id="GFO84710.1"/>
    </source>
</evidence>
<comment type="function">
    <text evidence="5">May play the central regulatory role in sporulation. It may be an element of the effector pathway responsible for the activation of sporulation genes in response to nutritional stress. Spo0A may act in concert with spo0H (a sigma factor) to control the expression of some genes that are critical to the sporulation process.</text>
</comment>
<evidence type="ECO:0000259" key="8">
    <source>
        <dbReference type="PROSITE" id="PS50110"/>
    </source>
</evidence>
<protein>
    <recommendedName>
        <fullName evidence="1">Stage 0 sporulation protein A homolog</fullName>
    </recommendedName>
</protein>
<gene>
    <name evidence="10" type="ORF">ANBU17_10570</name>
</gene>
<dbReference type="Gene3D" id="1.10.10.10">
    <property type="entry name" value="Winged helix-like DNA-binding domain superfamily/Winged helix DNA-binding domain"/>
    <property type="match status" value="1"/>
</dbReference>
<dbReference type="PROSITE" id="PS50110">
    <property type="entry name" value="RESPONSE_REGULATORY"/>
    <property type="match status" value="1"/>
</dbReference>
<dbReference type="SMART" id="SM00862">
    <property type="entry name" value="Trans_reg_C"/>
    <property type="match status" value="1"/>
</dbReference>
<dbReference type="InterPro" id="IPR036388">
    <property type="entry name" value="WH-like_DNA-bd_sf"/>
</dbReference>
<sequence>MQEVLCIMIVEDDRSLSGEICDFLERWGYRAVSCRNFEDILGDFQKIRPQLVLMDINLPFYDGYHWCRKIREISHVPILYISSRNDDRDKIMGIAQGGDDYIEKPFHLELLKAKIEASLRRTYQYQVRDRVSIDENLMFDQNSLTVFYGEKEVELTRSEQKIMEKLIEMRPGVVTRDELMMVLWNTDEFVSDGTLTTMISRLRKKLEQVSGSKVIRTRKGTGYFIQ</sequence>
<feature type="domain" description="Response regulatory" evidence="8">
    <location>
        <begin position="6"/>
        <end position="119"/>
    </location>
</feature>
<evidence type="ECO:0000313" key="11">
    <source>
        <dbReference type="Proteomes" id="UP000613208"/>
    </source>
</evidence>
<keyword evidence="6" id="KW-0597">Phosphoprotein</keyword>
<proteinExistence type="predicted"/>
<dbReference type="PANTHER" id="PTHR48111:SF43">
    <property type="entry name" value="STAGE 0 SPORULATION PROTEIN A HOMOLOG"/>
    <property type="match status" value="1"/>
</dbReference>